<keyword evidence="1" id="KW-0808">Transferase</keyword>
<name>A0A317L6B9_9BACI</name>
<keyword evidence="4" id="KW-1185">Reference proteome</keyword>
<organism evidence="3 4">
    <name type="scientific">Gracilibacillus dipsosauri</name>
    <dbReference type="NCBI Taxonomy" id="178340"/>
    <lineage>
        <taxon>Bacteria</taxon>
        <taxon>Bacillati</taxon>
        <taxon>Bacillota</taxon>
        <taxon>Bacilli</taxon>
        <taxon>Bacillales</taxon>
        <taxon>Bacillaceae</taxon>
        <taxon>Gracilibacillus</taxon>
    </lineage>
</organism>
<sequence length="696" mass="81338">MVYLYNPDRKGLSEVQILKLEPWRIYPRGEELNSSFLKLDNKKLLKINKETKIASIGSCFAREIKKWLIHNDYSFIQTASGPGTEPGSARYDRVYNTFTILQEFKRAFQDFSPVEKYWEYNDGEEWRLLDPYRRMIAWENKNEMEFELKEHKNNVYQAFTTCDVLIITVGQSEIWYNKVDGSVYPLVPPTQIFNKETHSFRQSTFEENLSNLNEIRRLYNKFNPNGKIIITVSPVPLRATFQETNSVIANVANKSMLRAAVETFVKDNSESVFYFPAYEIVTLLEEDPYEIDNRHVKKETVDEIMSLFESYYVVNTNSNHELFNSNDVTRRKINYFLSKASSELDNNNLDKVEKILNKISFFAANELDFHLISIKLDIRKKDYYDAENKLLEASKRWKENKELKNLLIEVKNETSTIKESIPHNAKKNHNVNDDIVFIGGAGRSGTTLLRVMLNAHHRFASGPEFKAINNIIEVYNQIKNYKDIRKSYDISDEILSNSFSTLIASFFENFRIKNQAARIVEKTPHNILVMKELAEIFPKAKFIHVVRDGRDVASSLVNMKWVDSFGNPVWYVKDIRNAAKYWNIVVRKGLEDASLPILNDRVKLIKYEDLILHTEDVMKDILAFLDEDWDPNVLQYHQIERGEEPVESSTNQVSKQINSKALKRWKKTYNSKDKEEFKSEAGKLLTELGYESNTDW</sequence>
<dbReference type="GO" id="GO:0008476">
    <property type="term" value="F:protein-tyrosine sulfotransferase activity"/>
    <property type="evidence" value="ECO:0007669"/>
    <property type="project" value="InterPro"/>
</dbReference>
<gene>
    <name evidence="3" type="ORF">DLJ74_04750</name>
</gene>
<dbReference type="InterPro" id="IPR027417">
    <property type="entry name" value="P-loop_NTPase"/>
</dbReference>
<dbReference type="PANTHER" id="PTHR12788:SF10">
    <property type="entry name" value="PROTEIN-TYROSINE SULFOTRANSFERASE"/>
    <property type="match status" value="1"/>
</dbReference>
<feature type="domain" description="GSCFA" evidence="2">
    <location>
        <begin position="52"/>
        <end position="308"/>
    </location>
</feature>
<evidence type="ECO:0000256" key="1">
    <source>
        <dbReference type="ARBA" id="ARBA00022679"/>
    </source>
</evidence>
<evidence type="ECO:0000313" key="3">
    <source>
        <dbReference type="EMBL" id="PWU69299.1"/>
    </source>
</evidence>
<dbReference type="AlphaFoldDB" id="A0A317L6B9"/>
<comment type="caution">
    <text evidence="3">The sequence shown here is derived from an EMBL/GenBank/DDBJ whole genome shotgun (WGS) entry which is preliminary data.</text>
</comment>
<evidence type="ECO:0000259" key="2">
    <source>
        <dbReference type="Pfam" id="PF08885"/>
    </source>
</evidence>
<dbReference type="SUPFAM" id="SSF52540">
    <property type="entry name" value="P-loop containing nucleoside triphosphate hydrolases"/>
    <property type="match status" value="1"/>
</dbReference>
<dbReference type="Proteomes" id="UP000245624">
    <property type="component" value="Unassembled WGS sequence"/>
</dbReference>
<dbReference type="Pfam" id="PF08885">
    <property type="entry name" value="GSCFA"/>
    <property type="match status" value="1"/>
</dbReference>
<reference evidence="3 4" key="1">
    <citation type="submission" date="2018-05" db="EMBL/GenBank/DDBJ databases">
        <title>Genomic analysis of Gracilibacillus dipsosauri DD1 reveals novel features of a salt-tolerant amylase.</title>
        <authorList>
            <person name="Deutch C.E."/>
            <person name="Yang S."/>
        </authorList>
    </citation>
    <scope>NUCLEOTIDE SEQUENCE [LARGE SCALE GENOMIC DNA]</scope>
    <source>
        <strain evidence="3 4">DD1</strain>
    </source>
</reference>
<accession>A0A317L6B9</accession>
<dbReference type="InterPro" id="IPR014982">
    <property type="entry name" value="GSCFA"/>
</dbReference>
<dbReference type="RefSeq" id="WP_109983557.1">
    <property type="nucleotide sequence ID" value="NZ_QGTD01000005.1"/>
</dbReference>
<dbReference type="EMBL" id="QGTD01000005">
    <property type="protein sequence ID" value="PWU69299.1"/>
    <property type="molecule type" value="Genomic_DNA"/>
</dbReference>
<dbReference type="Gene3D" id="3.40.50.300">
    <property type="entry name" value="P-loop containing nucleotide triphosphate hydrolases"/>
    <property type="match status" value="1"/>
</dbReference>
<dbReference type="Pfam" id="PF13469">
    <property type="entry name" value="Sulfotransfer_3"/>
    <property type="match status" value="1"/>
</dbReference>
<proteinExistence type="predicted"/>
<dbReference type="InterPro" id="IPR026634">
    <property type="entry name" value="TPST-like"/>
</dbReference>
<evidence type="ECO:0000313" key="4">
    <source>
        <dbReference type="Proteomes" id="UP000245624"/>
    </source>
</evidence>
<dbReference type="OrthoDB" id="1767861at2"/>
<protein>
    <recommendedName>
        <fullName evidence="2">GSCFA domain-containing protein</fullName>
    </recommendedName>
</protein>
<dbReference type="PANTHER" id="PTHR12788">
    <property type="entry name" value="PROTEIN-TYROSINE SULFOTRANSFERASE 2"/>
    <property type="match status" value="1"/>
</dbReference>